<evidence type="ECO:0000256" key="1">
    <source>
        <dbReference type="ARBA" id="ARBA00022737"/>
    </source>
</evidence>
<evidence type="ECO:0000313" key="3">
    <source>
        <dbReference type="EMBL" id="CAD8211437.1"/>
    </source>
</evidence>
<evidence type="ECO:0000313" key="4">
    <source>
        <dbReference type="Proteomes" id="UP000689195"/>
    </source>
</evidence>
<gene>
    <name evidence="3" type="ORF">PPENT_87.1.T1630083</name>
</gene>
<proteinExistence type="predicted"/>
<name>A0A8S1YEY7_9CILI</name>
<feature type="region of interest" description="Disordered" evidence="2">
    <location>
        <begin position="477"/>
        <end position="605"/>
    </location>
</feature>
<keyword evidence="1" id="KW-0677">Repeat</keyword>
<dbReference type="InterPro" id="IPR003409">
    <property type="entry name" value="MORN"/>
</dbReference>
<dbReference type="OrthoDB" id="312983at2759"/>
<sequence length="682" mass="80132">MAKSNQCFSCPKKDVEYIQIEEISSSYAICQDCFKKLKENKTKYLKIKDFIIKQEEKIKKEFPNLTKLLQFKQQMEGALQWEKFINPHFEDALQFIRQENFTQKGFQILTTYFQKKGKDQEKLAIQIINYLNSQKFDIQNPIWLKETKQNKMFTKKYYEYLQDIIQKQLFQEIIKEIEQEIENTFSKIPEQQKQIGICLKNDDFDQQELNKYYGYINFIDLKDGKGILKNKDILYFGIFSHDEFEYGVKFEQISSKEGQFFFGSFFKEQIEGQGKMIAYKYENQIMYQKYEGEYENGLRKGKGKFIWQYQNKILTYDGSWDQNLQHGDGCISDQNGNKKTVQYEQGKLKQDNNIINQSQFPQNGFQQIGFPNQFQQPQTLLFQTPNSQFQQKFPLPQNEKPNAPILIDQKQTFDNLKLNNTIQSNSNQSSQQQTINQTQQSRQFPNNTTFKTLQRVQSTFQPLQQTQLPIQSTFQPLQQTQQPVQSTFQPLQQTQQPIQSPLSPLQQTQQPIQSTFQPLQQTQQPIQSTFQPLQQTQQPIQSKFQPLQQTQQSIQSPFQPLQQTQQSIQQPQQSMILQSQKLCQQTNPSSQQQFQNNNNNGKFKTDTRFTISQPAQQQMQNPPQIQKLTTLPIGNKSQEQQFSQNPEIQQNQSNISFQPKKSAATNVRQTIGSISNSQTLNY</sequence>
<comment type="caution">
    <text evidence="3">The sequence shown here is derived from an EMBL/GenBank/DDBJ whole genome shotgun (WGS) entry which is preliminary data.</text>
</comment>
<keyword evidence="4" id="KW-1185">Reference proteome</keyword>
<evidence type="ECO:0000256" key="2">
    <source>
        <dbReference type="SAM" id="MobiDB-lite"/>
    </source>
</evidence>
<dbReference type="EMBL" id="CAJJDO010000163">
    <property type="protein sequence ID" value="CAD8211437.1"/>
    <property type="molecule type" value="Genomic_DNA"/>
</dbReference>
<feature type="region of interest" description="Disordered" evidence="2">
    <location>
        <begin position="422"/>
        <end position="446"/>
    </location>
</feature>
<reference evidence="3" key="1">
    <citation type="submission" date="2021-01" db="EMBL/GenBank/DDBJ databases">
        <authorList>
            <consortium name="Genoscope - CEA"/>
            <person name="William W."/>
        </authorList>
    </citation>
    <scope>NUCLEOTIDE SEQUENCE</scope>
</reference>
<accession>A0A8S1YEY7</accession>
<dbReference type="Proteomes" id="UP000689195">
    <property type="component" value="Unassembled WGS sequence"/>
</dbReference>
<organism evidence="3 4">
    <name type="scientific">Paramecium pentaurelia</name>
    <dbReference type="NCBI Taxonomy" id="43138"/>
    <lineage>
        <taxon>Eukaryota</taxon>
        <taxon>Sar</taxon>
        <taxon>Alveolata</taxon>
        <taxon>Ciliophora</taxon>
        <taxon>Intramacronucleata</taxon>
        <taxon>Oligohymenophorea</taxon>
        <taxon>Peniculida</taxon>
        <taxon>Parameciidae</taxon>
        <taxon>Paramecium</taxon>
    </lineage>
</organism>
<evidence type="ECO:0008006" key="5">
    <source>
        <dbReference type="Google" id="ProtNLM"/>
    </source>
</evidence>
<feature type="region of interest" description="Disordered" evidence="2">
    <location>
        <begin position="637"/>
        <end position="664"/>
    </location>
</feature>
<feature type="compositionally biased region" description="Low complexity" evidence="2">
    <location>
        <begin position="422"/>
        <end position="441"/>
    </location>
</feature>
<dbReference type="Pfam" id="PF02493">
    <property type="entry name" value="MORN"/>
    <property type="match status" value="2"/>
</dbReference>
<dbReference type="AlphaFoldDB" id="A0A8S1YEY7"/>
<feature type="compositionally biased region" description="Low complexity" evidence="2">
    <location>
        <begin position="477"/>
        <end position="600"/>
    </location>
</feature>
<protein>
    <recommendedName>
        <fullName evidence="5">MORN repeat protein</fullName>
    </recommendedName>
</protein>
<dbReference type="SMART" id="SM00698">
    <property type="entry name" value="MORN"/>
    <property type="match status" value="2"/>
</dbReference>